<gene>
    <name evidence="4" type="ORF">SAMN05660235_02798</name>
</gene>
<reference evidence="5" key="1">
    <citation type="submission" date="2016-10" db="EMBL/GenBank/DDBJ databases">
        <authorList>
            <person name="Varghese N."/>
            <person name="Submissions S."/>
        </authorList>
    </citation>
    <scope>NUCLEOTIDE SEQUENCE [LARGE SCALE GENOMIC DNA]</scope>
    <source>
        <strain evidence="5">DSM 23256</strain>
    </source>
</reference>
<dbReference type="AlphaFoldDB" id="A0A1G7P0M1"/>
<organism evidence="4 5">
    <name type="scientific">Sporolituus thermophilus DSM 23256</name>
    <dbReference type="NCBI Taxonomy" id="1123285"/>
    <lineage>
        <taxon>Bacteria</taxon>
        <taxon>Bacillati</taxon>
        <taxon>Bacillota</taxon>
        <taxon>Negativicutes</taxon>
        <taxon>Selenomonadales</taxon>
        <taxon>Sporomusaceae</taxon>
        <taxon>Sporolituus</taxon>
    </lineage>
</organism>
<dbReference type="InterPro" id="IPR007235">
    <property type="entry name" value="Glyco_trans_28_C"/>
</dbReference>
<keyword evidence="4" id="KW-0378">Hydrolase</keyword>
<dbReference type="Gene3D" id="3.40.50.11190">
    <property type="match status" value="1"/>
</dbReference>
<evidence type="ECO:0000256" key="2">
    <source>
        <dbReference type="PIRSR" id="PIRSR620023-2"/>
    </source>
</evidence>
<dbReference type="RefSeq" id="WP_093691896.1">
    <property type="nucleotide sequence ID" value="NZ_FNBU01000030.1"/>
</dbReference>
<sequence>MDIVFRTDSSREIGTGHVMRCLTLADALKEKGCRALFICRDFAGNIGGLVRAKGHEVVYLPHRQDEPDPDDRVFHAAWLGTSWQQDAEDTATVLRERFDRPVDWLVVDHYGIDAKWEKTLRPYTRKIMVIDDLADRPHDCDLLLDQNLYENMEKRYDGLVPPGAIKLLGPKYALLRPEFYRARQSIRQRDGTVRRILVFFGGSDPTNETLKALKAIKMLDRPDIAVDVVIGSSNLHKEEIAAFCRDMPQVTLHCQVDNMAELMANADLAIGAGGTTTWERCYLGLPTITIIIADNQAEVLTVLAQNGVIWNLGFCHSVRIVDITQAVRKLTNCRICLKTMEKLAQQLLDSADDGYEVVCLKYLL</sequence>
<evidence type="ECO:0000313" key="5">
    <source>
        <dbReference type="Proteomes" id="UP000243333"/>
    </source>
</evidence>
<dbReference type="GO" id="GO:0016787">
    <property type="term" value="F:hydrolase activity"/>
    <property type="evidence" value="ECO:0007669"/>
    <property type="project" value="UniProtKB-KW"/>
</dbReference>
<dbReference type="Gene3D" id="3.40.50.2000">
    <property type="entry name" value="Glycogen Phosphorylase B"/>
    <property type="match status" value="1"/>
</dbReference>
<dbReference type="OrthoDB" id="9805604at2"/>
<dbReference type="Proteomes" id="UP000243333">
    <property type="component" value="Unassembled WGS sequence"/>
</dbReference>
<dbReference type="Pfam" id="PF04101">
    <property type="entry name" value="Glyco_tran_28_C"/>
    <property type="match status" value="1"/>
</dbReference>
<dbReference type="NCBIfam" id="TIGR03590">
    <property type="entry name" value="PseG"/>
    <property type="match status" value="1"/>
</dbReference>
<feature type="binding site" evidence="2">
    <location>
        <position position="176"/>
    </location>
    <ligand>
        <name>substrate</name>
    </ligand>
</feature>
<name>A0A1G7P0M1_9FIRM</name>
<evidence type="ECO:0000259" key="3">
    <source>
        <dbReference type="Pfam" id="PF04101"/>
    </source>
</evidence>
<feature type="active site" description="Proton acceptor" evidence="1">
    <location>
        <position position="17"/>
    </location>
</feature>
<accession>A0A1G7P0M1</accession>
<evidence type="ECO:0000313" key="4">
    <source>
        <dbReference type="EMBL" id="SDF79793.1"/>
    </source>
</evidence>
<dbReference type="SUPFAM" id="SSF53756">
    <property type="entry name" value="UDP-Glycosyltransferase/glycogen phosphorylase"/>
    <property type="match status" value="1"/>
</dbReference>
<proteinExistence type="predicted"/>
<protein>
    <submittedName>
        <fullName evidence="4">UDP-2,4-diacetamido-2,4,6-trideoxy-beta-L-altropyranose hydrolase</fullName>
    </submittedName>
</protein>
<feature type="binding site" evidence="2">
    <location>
        <position position="279"/>
    </location>
    <ligand>
        <name>substrate</name>
    </ligand>
</feature>
<dbReference type="GO" id="GO:0016758">
    <property type="term" value="F:hexosyltransferase activity"/>
    <property type="evidence" value="ECO:0007669"/>
    <property type="project" value="InterPro"/>
</dbReference>
<dbReference type="PANTHER" id="PTHR21015:SF22">
    <property type="entry name" value="GLYCOSYLTRANSFERASE"/>
    <property type="match status" value="1"/>
</dbReference>
<keyword evidence="5" id="KW-1185">Reference proteome</keyword>
<dbReference type="EMBL" id="FNBU01000030">
    <property type="protein sequence ID" value="SDF79793.1"/>
    <property type="molecule type" value="Genomic_DNA"/>
</dbReference>
<evidence type="ECO:0000256" key="1">
    <source>
        <dbReference type="PIRSR" id="PIRSR620023-1"/>
    </source>
</evidence>
<dbReference type="PANTHER" id="PTHR21015">
    <property type="entry name" value="UDP-N-ACETYLGLUCOSAMINE--N-ACETYLMURAMYL-(PENTAPEPTIDE) PYROPHOSPHORYL-UNDECAPRENOL N-ACETYLGLUCOSAMINE TRANSFERASE 1"/>
    <property type="match status" value="1"/>
</dbReference>
<dbReference type="InterPro" id="IPR020023">
    <property type="entry name" value="PseG"/>
</dbReference>
<dbReference type="STRING" id="1123285.SAMN05660235_02798"/>
<feature type="domain" description="Glycosyl transferase family 28 C-terminal" evidence="3">
    <location>
        <begin position="197"/>
        <end position="294"/>
    </location>
</feature>